<accession>A0ABM7F225</accession>
<dbReference type="Proteomes" id="UP001321542">
    <property type="component" value="Chromosome"/>
</dbReference>
<gene>
    <name evidence="1" type="ORF">SGFS_011280</name>
</gene>
<evidence type="ECO:0000313" key="1">
    <source>
        <dbReference type="EMBL" id="BBC29834.1"/>
    </source>
</evidence>
<evidence type="ECO:0000313" key="2">
    <source>
        <dbReference type="Proteomes" id="UP001321542"/>
    </source>
</evidence>
<organism evidence="1 2">
    <name type="scientific">Streptomyces graminofaciens</name>
    <dbReference type="NCBI Taxonomy" id="68212"/>
    <lineage>
        <taxon>Bacteria</taxon>
        <taxon>Bacillati</taxon>
        <taxon>Actinomycetota</taxon>
        <taxon>Actinomycetes</taxon>
        <taxon>Kitasatosporales</taxon>
        <taxon>Streptomycetaceae</taxon>
        <taxon>Streptomyces</taxon>
    </lineage>
</organism>
<sequence length="98" mass="10799">MIEPRPLVALIHAVPPVVRIARQAFAHAFPEARLRNILDDRPLDDARDADGLTEALRRRMLRLIAHAMDTGAQGLPLTRPPGTWPTSVTPAWGYKCAG</sequence>
<reference evidence="1 2" key="2">
    <citation type="journal article" date="2023" name="ChemBioChem">
        <title>Acyltransferase Domain Exchange between Two Independent Type I Polyketide Synthases in the Same Producer Strain of Macrolide Antibiotics.</title>
        <authorList>
            <person name="Kudo F."/>
            <person name="Kishikawa K."/>
            <person name="Tsuboi K."/>
            <person name="Kido T."/>
            <person name="Usui T."/>
            <person name="Hashimoto J."/>
            <person name="Shin-Ya K."/>
            <person name="Miyanaga A."/>
            <person name="Eguchi T."/>
        </authorList>
    </citation>
    <scope>NUCLEOTIDE SEQUENCE [LARGE SCALE GENOMIC DNA]</scope>
    <source>
        <strain evidence="1 2">A-8890</strain>
    </source>
</reference>
<name>A0ABM7F225_9ACTN</name>
<protein>
    <submittedName>
        <fullName evidence="1">Uncharacterized protein</fullName>
    </submittedName>
</protein>
<reference evidence="1 2" key="1">
    <citation type="journal article" date="2010" name="ChemBioChem">
        <title>Cloning and characterization of the biosynthetic gene cluster of 16-membered macrolide antibiotic FD-891: involvement of a dual functional cytochrome P450 monooxygenase catalyzing epoxidation and hydroxylation.</title>
        <authorList>
            <person name="Kudo F."/>
            <person name="Motegi A."/>
            <person name="Mizoue K."/>
            <person name="Eguchi T."/>
        </authorList>
    </citation>
    <scope>NUCLEOTIDE SEQUENCE [LARGE SCALE GENOMIC DNA]</scope>
    <source>
        <strain evidence="1 2">A-8890</strain>
    </source>
</reference>
<keyword evidence="2" id="KW-1185">Reference proteome</keyword>
<dbReference type="RefSeq" id="WP_286248059.1">
    <property type="nucleotide sequence ID" value="NZ_AP018448.1"/>
</dbReference>
<dbReference type="EMBL" id="AP018448">
    <property type="protein sequence ID" value="BBC29834.1"/>
    <property type="molecule type" value="Genomic_DNA"/>
</dbReference>
<proteinExistence type="predicted"/>